<dbReference type="Proteomes" id="UP000076154">
    <property type="component" value="Unassembled WGS sequence"/>
</dbReference>
<dbReference type="PANTHER" id="PTHR36578">
    <property type="entry name" value="CHROMOSOME 15, WHOLE GENOME SHOTGUN SEQUENCE"/>
    <property type="match status" value="1"/>
</dbReference>
<gene>
    <name evidence="1" type="ORF">Hypma_006474</name>
</gene>
<dbReference type="OrthoDB" id="271448at2759"/>
<reference evidence="1" key="1">
    <citation type="submission" date="2018-04" db="EMBL/GenBank/DDBJ databases">
        <title>Whole genome sequencing of Hypsizygus marmoreus.</title>
        <authorList>
            <person name="Choi I.-G."/>
            <person name="Min B."/>
            <person name="Kim J.-G."/>
            <person name="Kim S."/>
            <person name="Oh Y.-L."/>
            <person name="Kong W.-S."/>
            <person name="Park H."/>
            <person name="Jeong J."/>
            <person name="Song E.-S."/>
        </authorList>
    </citation>
    <scope>NUCLEOTIDE SEQUENCE [LARGE SCALE GENOMIC DNA]</scope>
    <source>
        <strain evidence="1">51987-8</strain>
    </source>
</reference>
<protein>
    <recommendedName>
        <fullName evidence="3">Apple domain-containing protein</fullName>
    </recommendedName>
</protein>
<evidence type="ECO:0000313" key="2">
    <source>
        <dbReference type="Proteomes" id="UP000076154"/>
    </source>
</evidence>
<organism evidence="1 2">
    <name type="scientific">Hypsizygus marmoreus</name>
    <name type="common">White beech mushroom</name>
    <name type="synonym">Agaricus marmoreus</name>
    <dbReference type="NCBI Taxonomy" id="39966"/>
    <lineage>
        <taxon>Eukaryota</taxon>
        <taxon>Fungi</taxon>
        <taxon>Dikarya</taxon>
        <taxon>Basidiomycota</taxon>
        <taxon>Agaricomycotina</taxon>
        <taxon>Agaricomycetes</taxon>
        <taxon>Agaricomycetidae</taxon>
        <taxon>Agaricales</taxon>
        <taxon>Tricholomatineae</taxon>
        <taxon>Lyophyllaceae</taxon>
        <taxon>Hypsizygus</taxon>
    </lineage>
</organism>
<dbReference type="EMBL" id="LUEZ02000040">
    <property type="protein sequence ID" value="RDB25513.1"/>
    <property type="molecule type" value="Genomic_DNA"/>
</dbReference>
<comment type="caution">
    <text evidence="1">The sequence shown here is derived from an EMBL/GenBank/DDBJ whole genome shotgun (WGS) entry which is preliminary data.</text>
</comment>
<dbReference type="InParanoid" id="A0A369K0X4"/>
<evidence type="ECO:0000313" key="1">
    <source>
        <dbReference type="EMBL" id="RDB25513.1"/>
    </source>
</evidence>
<dbReference type="PANTHER" id="PTHR36578:SF1">
    <property type="entry name" value="APPLE DOMAIN-CONTAINING PROTEIN"/>
    <property type="match status" value="1"/>
</dbReference>
<accession>A0A369K0X4</accession>
<dbReference type="AlphaFoldDB" id="A0A369K0X4"/>
<proteinExistence type="predicted"/>
<dbReference type="STRING" id="39966.A0A369K0X4"/>
<name>A0A369K0X4_HYPMA</name>
<sequence length="396" mass="43297">MLRHSRSYRIKASHRRISGILFFYFSFLRSVVEQLLAMPSLAQLLSVALFAVAVAAGSNSTTNGNPVFQAGSYTSDDSIYVDAPFTNDAHITRTLKAVNQKRGVADGALPEHAVADTIVTALDGKLSNIVITVGRSAWSRRDSKDKLSRSNHKRLTGHGRVMKRTNSGYQEVFSGTGTGLKDRDASIEGTAYLTYSLVSNSTYNVDACLAFCDRTPGCVFANLYYEFNNELLDYVFSEKSNLKCALYADIHTEKEKTNKGGQQSIKPPAGLTYIQHSSGWAAKTLADPAAPDGYELVFGPTDGANNAPGYMGFAFIDKYDVNACANLCNNRDHDPHGGACQYFNIWRALVKGVPTTYTCSMYYIPADSSTAINYGQGDLKVTYSRGYRKKTSCSGF</sequence>
<evidence type="ECO:0008006" key="3">
    <source>
        <dbReference type="Google" id="ProtNLM"/>
    </source>
</evidence>
<keyword evidence="2" id="KW-1185">Reference proteome</keyword>